<name>A0ABX3WMQ9_9NEIS</name>
<gene>
    <name evidence="1" type="ORF">BV913_07765</name>
</gene>
<comment type="caution">
    <text evidence="1">The sequence shown here is derived from an EMBL/GenBank/DDBJ whole genome shotgun (WGS) entry which is preliminary data.</text>
</comment>
<evidence type="ECO:0008006" key="3">
    <source>
        <dbReference type="Google" id="ProtNLM"/>
    </source>
</evidence>
<dbReference type="RefSeq" id="WP_085418544.1">
    <property type="nucleotide sequence ID" value="NZ_CP091509.1"/>
</dbReference>
<proteinExistence type="predicted"/>
<dbReference type="Proteomes" id="UP000193346">
    <property type="component" value="Unassembled WGS sequence"/>
</dbReference>
<organism evidence="1 2">
    <name type="scientific">Neisseria dumasiana</name>
    <dbReference type="NCBI Taxonomy" id="1931275"/>
    <lineage>
        <taxon>Bacteria</taxon>
        <taxon>Pseudomonadati</taxon>
        <taxon>Pseudomonadota</taxon>
        <taxon>Betaproteobacteria</taxon>
        <taxon>Neisseriales</taxon>
        <taxon>Neisseriaceae</taxon>
        <taxon>Neisseria</taxon>
    </lineage>
</organism>
<evidence type="ECO:0000313" key="2">
    <source>
        <dbReference type="Proteomes" id="UP000193346"/>
    </source>
</evidence>
<evidence type="ECO:0000313" key="1">
    <source>
        <dbReference type="EMBL" id="OSI34217.1"/>
    </source>
</evidence>
<sequence>MKTIIEPHQLEDAHQYCLRNGKMLKEEQICGCFHCQRIFLSSELKAEDFIPEEDGHDTVWCPYCGIDSVIGEKSGYPITAEWLAEMNRYWFS</sequence>
<dbReference type="EMBL" id="MTAC01000017">
    <property type="protein sequence ID" value="OSI34217.1"/>
    <property type="molecule type" value="Genomic_DNA"/>
</dbReference>
<reference evidence="1 2" key="1">
    <citation type="submission" date="2017-01" db="EMBL/GenBank/DDBJ databases">
        <authorList>
            <person name="Wolfgang W.J."/>
            <person name="Cole J."/>
            <person name="Wroblewski D."/>
            <person name="Mcginnis J."/>
            <person name="Musser K.A."/>
        </authorList>
    </citation>
    <scope>NUCLEOTIDE SEQUENCE [LARGE SCALE GENOMIC DNA]</scope>
    <source>
        <strain evidence="1 2">93087</strain>
    </source>
</reference>
<keyword evidence="2" id="KW-1185">Reference proteome</keyword>
<accession>A0ABX3WMQ9</accession>
<protein>
    <recommendedName>
        <fullName evidence="3">Cytoplasmic protein</fullName>
    </recommendedName>
</protein>